<dbReference type="EMBL" id="PSQE01000008">
    <property type="protein sequence ID" value="RHN40703.1"/>
    <property type="molecule type" value="Genomic_DNA"/>
</dbReference>
<gene>
    <name evidence="1" type="ORF">MtrunA17_Chr8g0357701</name>
</gene>
<sequence length="90" mass="10951">MGLPKKESMTKDYCCCNRYLRSASDLNQYQRQNKRRKVTRDTSERAEKWMNMIWQRWQQLSNITFDIPNSIVSHNLIQLISTTQRVQYYN</sequence>
<dbReference type="Gramene" id="rna46897">
    <property type="protein sequence ID" value="RHN40703.1"/>
    <property type="gene ID" value="gene46897"/>
</dbReference>
<evidence type="ECO:0000313" key="2">
    <source>
        <dbReference type="Proteomes" id="UP000265566"/>
    </source>
</evidence>
<reference evidence="2" key="1">
    <citation type="journal article" date="2018" name="Nat. Plants">
        <title>Whole-genome landscape of Medicago truncatula symbiotic genes.</title>
        <authorList>
            <person name="Pecrix Y."/>
            <person name="Staton S.E."/>
            <person name="Sallet E."/>
            <person name="Lelandais-Briere C."/>
            <person name="Moreau S."/>
            <person name="Carrere S."/>
            <person name="Blein T."/>
            <person name="Jardinaud M.F."/>
            <person name="Latrasse D."/>
            <person name="Zouine M."/>
            <person name="Zahm M."/>
            <person name="Kreplak J."/>
            <person name="Mayjonade B."/>
            <person name="Satge C."/>
            <person name="Perez M."/>
            <person name="Cauet S."/>
            <person name="Marande W."/>
            <person name="Chantry-Darmon C."/>
            <person name="Lopez-Roques C."/>
            <person name="Bouchez O."/>
            <person name="Berard A."/>
            <person name="Debelle F."/>
            <person name="Munos S."/>
            <person name="Bendahmane A."/>
            <person name="Berges H."/>
            <person name="Niebel A."/>
            <person name="Buitink J."/>
            <person name="Frugier F."/>
            <person name="Benhamed M."/>
            <person name="Crespi M."/>
            <person name="Gouzy J."/>
            <person name="Gamas P."/>
        </authorList>
    </citation>
    <scope>NUCLEOTIDE SEQUENCE [LARGE SCALE GENOMIC DNA]</scope>
    <source>
        <strain evidence="2">cv. Jemalong A17</strain>
    </source>
</reference>
<proteinExistence type="predicted"/>
<organism evidence="1 2">
    <name type="scientific">Medicago truncatula</name>
    <name type="common">Barrel medic</name>
    <name type="synonym">Medicago tribuloides</name>
    <dbReference type="NCBI Taxonomy" id="3880"/>
    <lineage>
        <taxon>Eukaryota</taxon>
        <taxon>Viridiplantae</taxon>
        <taxon>Streptophyta</taxon>
        <taxon>Embryophyta</taxon>
        <taxon>Tracheophyta</taxon>
        <taxon>Spermatophyta</taxon>
        <taxon>Magnoliopsida</taxon>
        <taxon>eudicotyledons</taxon>
        <taxon>Gunneridae</taxon>
        <taxon>Pentapetalae</taxon>
        <taxon>rosids</taxon>
        <taxon>fabids</taxon>
        <taxon>Fabales</taxon>
        <taxon>Fabaceae</taxon>
        <taxon>Papilionoideae</taxon>
        <taxon>50 kb inversion clade</taxon>
        <taxon>NPAAA clade</taxon>
        <taxon>Hologalegina</taxon>
        <taxon>IRL clade</taxon>
        <taxon>Trifolieae</taxon>
        <taxon>Medicago</taxon>
    </lineage>
</organism>
<dbReference type="Proteomes" id="UP000265566">
    <property type="component" value="Chromosome 8"/>
</dbReference>
<protein>
    <submittedName>
        <fullName evidence="1">Uncharacterized protein</fullName>
    </submittedName>
</protein>
<accession>A0A396GJJ3</accession>
<evidence type="ECO:0000313" key="1">
    <source>
        <dbReference type="EMBL" id="RHN40703.1"/>
    </source>
</evidence>
<comment type="caution">
    <text evidence="1">The sequence shown here is derived from an EMBL/GenBank/DDBJ whole genome shotgun (WGS) entry which is preliminary data.</text>
</comment>
<dbReference type="AlphaFoldDB" id="A0A396GJJ3"/>
<name>A0A396GJJ3_MEDTR</name>